<dbReference type="InterPro" id="IPR051481">
    <property type="entry name" value="BTB-POZ/Galectin-3-binding"/>
</dbReference>
<dbReference type="InterPro" id="IPR011333">
    <property type="entry name" value="SKP1/BTB/POZ_sf"/>
</dbReference>
<sequence length="386" mass="43721">MEIETSRFADDWSKSLQEPRFSDVTFVVEGCRKLEAHRLVLCAASAFFGKVLGSGLPTNSSQQDALQQIDSFDREDLNSGRVEGICSVHDGNVGGNLVIQLSADIQAKTFVRVLEFLYTGVPRISEDTGEDELKELKRVARLFKLPYLATICENIEKEEEFLNPSIGTYLNDETGLKMKQMFLNKKSHSDVVFLVDGQTVHAHKVVLSTRSDVMAAMFSGNFAESRKDQISEIPVPNASLENFLALLEYFYTDHAPLEESNDLIGILSLADENCQPRLVNLCELYISKEVDRACRDRIEKADIDVIGLLNTANIFNAKQLSTFCRHFISTNYDAFSRRKEFTGLDPEDMEYVTKNRWPPLHYLKEVEKFEKELAKRGQTPDKCSVM</sequence>
<evidence type="ECO:0000313" key="2">
    <source>
        <dbReference type="EMBL" id="GFO33177.1"/>
    </source>
</evidence>
<keyword evidence="3" id="KW-1185">Reference proteome</keyword>
<dbReference type="PROSITE" id="PS50097">
    <property type="entry name" value="BTB"/>
    <property type="match status" value="2"/>
</dbReference>
<dbReference type="SMART" id="SM00225">
    <property type="entry name" value="BTB"/>
    <property type="match status" value="2"/>
</dbReference>
<dbReference type="InterPro" id="IPR000210">
    <property type="entry name" value="BTB/POZ_dom"/>
</dbReference>
<dbReference type="FunFam" id="3.30.710.10:FF:000202">
    <property type="entry name" value="Predicted protein"/>
    <property type="match status" value="1"/>
</dbReference>
<dbReference type="Pfam" id="PF00651">
    <property type="entry name" value="BTB"/>
    <property type="match status" value="3"/>
</dbReference>
<dbReference type="CDD" id="cd18499">
    <property type="entry name" value="BACK_RHOBTB"/>
    <property type="match status" value="1"/>
</dbReference>
<protein>
    <submittedName>
        <fullName evidence="2">Rho-related protein raca-like</fullName>
    </submittedName>
</protein>
<dbReference type="CDD" id="cd18299">
    <property type="entry name" value="BTB1_POZ_RhoBTB"/>
    <property type="match status" value="1"/>
</dbReference>
<accession>A0AAV4CMG4</accession>
<dbReference type="AlphaFoldDB" id="A0AAV4CMG4"/>
<dbReference type="Gene3D" id="3.30.710.10">
    <property type="entry name" value="Potassium Channel Kv1.1, Chain A"/>
    <property type="match status" value="2"/>
</dbReference>
<dbReference type="PANTHER" id="PTHR24410:SF23">
    <property type="entry name" value="BTB DOMAIN-CONTAINING PROTEIN-RELATED"/>
    <property type="match status" value="1"/>
</dbReference>
<reference evidence="2 3" key="1">
    <citation type="journal article" date="2021" name="Elife">
        <title>Chloroplast acquisition without the gene transfer in kleptoplastic sea slugs, Plakobranchus ocellatus.</title>
        <authorList>
            <person name="Maeda T."/>
            <person name="Takahashi S."/>
            <person name="Yoshida T."/>
            <person name="Shimamura S."/>
            <person name="Takaki Y."/>
            <person name="Nagai Y."/>
            <person name="Toyoda A."/>
            <person name="Suzuki Y."/>
            <person name="Arimoto A."/>
            <person name="Ishii H."/>
            <person name="Satoh N."/>
            <person name="Nishiyama T."/>
            <person name="Hasebe M."/>
            <person name="Maruyama T."/>
            <person name="Minagawa J."/>
            <person name="Obokata J."/>
            <person name="Shigenobu S."/>
        </authorList>
    </citation>
    <scope>NUCLEOTIDE SEQUENCE [LARGE SCALE GENOMIC DNA]</scope>
</reference>
<dbReference type="Proteomes" id="UP000735302">
    <property type="component" value="Unassembled WGS sequence"/>
</dbReference>
<feature type="domain" description="BTB" evidence="1">
    <location>
        <begin position="189"/>
        <end position="259"/>
    </location>
</feature>
<proteinExistence type="predicted"/>
<name>A0AAV4CMG4_9GAST</name>
<dbReference type="PANTHER" id="PTHR24410">
    <property type="entry name" value="HL07962P-RELATED"/>
    <property type="match status" value="1"/>
</dbReference>
<evidence type="ECO:0000259" key="1">
    <source>
        <dbReference type="PROSITE" id="PS50097"/>
    </source>
</evidence>
<gene>
    <name evidence="2" type="ORF">PoB_005968200</name>
</gene>
<dbReference type="EMBL" id="BLXT01006765">
    <property type="protein sequence ID" value="GFO33177.1"/>
    <property type="molecule type" value="Genomic_DNA"/>
</dbReference>
<comment type="caution">
    <text evidence="2">The sequence shown here is derived from an EMBL/GenBank/DDBJ whole genome shotgun (WGS) entry which is preliminary data.</text>
</comment>
<evidence type="ECO:0000313" key="3">
    <source>
        <dbReference type="Proteomes" id="UP000735302"/>
    </source>
</evidence>
<organism evidence="2 3">
    <name type="scientific">Plakobranchus ocellatus</name>
    <dbReference type="NCBI Taxonomy" id="259542"/>
    <lineage>
        <taxon>Eukaryota</taxon>
        <taxon>Metazoa</taxon>
        <taxon>Spiralia</taxon>
        <taxon>Lophotrochozoa</taxon>
        <taxon>Mollusca</taxon>
        <taxon>Gastropoda</taxon>
        <taxon>Heterobranchia</taxon>
        <taxon>Euthyneura</taxon>
        <taxon>Panpulmonata</taxon>
        <taxon>Sacoglossa</taxon>
        <taxon>Placobranchoidea</taxon>
        <taxon>Plakobranchidae</taxon>
        <taxon>Plakobranchus</taxon>
    </lineage>
</organism>
<dbReference type="SUPFAM" id="SSF54695">
    <property type="entry name" value="POZ domain"/>
    <property type="match status" value="2"/>
</dbReference>
<feature type="domain" description="BTB" evidence="1">
    <location>
        <begin position="22"/>
        <end position="126"/>
    </location>
</feature>